<dbReference type="RefSeq" id="WP_151861241.1">
    <property type="nucleotide sequence ID" value="NZ_WBZC01000027.1"/>
</dbReference>
<gene>
    <name evidence="1" type="ORF">F8154_08795</name>
</gene>
<dbReference type="Proteomes" id="UP000432715">
    <property type="component" value="Unassembled WGS sequence"/>
</dbReference>
<evidence type="ECO:0000313" key="1">
    <source>
        <dbReference type="EMBL" id="KAB3534498.1"/>
    </source>
</evidence>
<evidence type="ECO:0000313" key="2">
    <source>
        <dbReference type="Proteomes" id="UP000432715"/>
    </source>
</evidence>
<dbReference type="EMBL" id="WBZC01000027">
    <property type="protein sequence ID" value="KAB3534498.1"/>
    <property type="molecule type" value="Genomic_DNA"/>
</dbReference>
<accession>A0A6I0F8T9</accession>
<sequence length="115" mass="14061">MKDLICIDRIERWTGLNPYHPDDIDYAYMTEELVEEIVKLVRVRVSRNSYLDEVLEFIKFYEKAHRQLLLGEVVTDIQKQRANEWAKDFRNNHGHWFHQDPAYDEFYRILNRGSW</sequence>
<comment type="caution">
    <text evidence="1">The sequence shown here is derived from an EMBL/GenBank/DDBJ whole genome shotgun (WGS) entry which is preliminary data.</text>
</comment>
<dbReference type="AlphaFoldDB" id="A0A6I0F8T9"/>
<name>A0A6I0F8T9_9FIRM</name>
<reference evidence="1 2" key="1">
    <citation type="submission" date="2019-10" db="EMBL/GenBank/DDBJ databases">
        <title>Alkaliphilus serpentinus sp. nov. and Alkaliphilus pronyensis sp. nov., two novel anaerobic alkaliphilic species isolated from the serpentinized-hosted hydrothermal field of the Prony Bay (New Caledonia).</title>
        <authorList>
            <person name="Postec A."/>
        </authorList>
    </citation>
    <scope>NUCLEOTIDE SEQUENCE [LARGE SCALE GENOMIC DNA]</scope>
    <source>
        <strain evidence="1 2">LacV</strain>
    </source>
</reference>
<keyword evidence="2" id="KW-1185">Reference proteome</keyword>
<organism evidence="1 2">
    <name type="scientific">Alkaliphilus pronyensis</name>
    <dbReference type="NCBI Taxonomy" id="1482732"/>
    <lineage>
        <taxon>Bacteria</taxon>
        <taxon>Bacillati</taxon>
        <taxon>Bacillota</taxon>
        <taxon>Clostridia</taxon>
        <taxon>Peptostreptococcales</taxon>
        <taxon>Natronincolaceae</taxon>
        <taxon>Alkaliphilus</taxon>
    </lineage>
</organism>
<proteinExistence type="predicted"/>
<protein>
    <submittedName>
        <fullName evidence="1">Uncharacterized protein</fullName>
    </submittedName>
</protein>